<organism evidence="2 3">
    <name type="scientific">Brevibacillus brevis</name>
    <name type="common">Bacillus brevis</name>
    <dbReference type="NCBI Taxonomy" id="1393"/>
    <lineage>
        <taxon>Bacteria</taxon>
        <taxon>Bacillati</taxon>
        <taxon>Bacillota</taxon>
        <taxon>Bacilli</taxon>
        <taxon>Bacillales</taxon>
        <taxon>Paenibacillaceae</taxon>
        <taxon>Brevibacillus</taxon>
    </lineage>
</organism>
<reference evidence="2 3" key="1">
    <citation type="journal article" date="2015" name="Genome Announc.">
        <title>Draft Genome Sequence of Brevibacillus brevis DZQ7, a Plant Growth-Promoting Rhizobacterium with Broad-Spectrum Antimicrobial Activity.</title>
        <authorList>
            <person name="Hou Q."/>
            <person name="Wang C."/>
            <person name="Hou X."/>
            <person name="Xia Z."/>
            <person name="Ye J."/>
            <person name="Liu K."/>
            <person name="Liu H."/>
            <person name="Wang J."/>
            <person name="Guo H."/>
            <person name="Yu X."/>
            <person name="Yang Y."/>
            <person name="Du B."/>
            <person name="Ding Y."/>
        </authorList>
    </citation>
    <scope>NUCLEOTIDE SEQUENCE [LARGE SCALE GENOMIC DNA]</scope>
    <source>
        <strain evidence="2 3">DZQ7</strain>
    </source>
</reference>
<dbReference type="Proteomes" id="UP000036061">
    <property type="component" value="Chromosome"/>
</dbReference>
<accession>A0A2Z4MCK0</accession>
<dbReference type="Gene3D" id="2.60.120.260">
    <property type="entry name" value="Galactose-binding domain-like"/>
    <property type="match status" value="1"/>
</dbReference>
<proteinExistence type="predicted"/>
<feature type="region of interest" description="Disordered" evidence="1">
    <location>
        <begin position="324"/>
        <end position="343"/>
    </location>
</feature>
<dbReference type="SUPFAM" id="SSF49785">
    <property type="entry name" value="Galactose-binding domain-like"/>
    <property type="match status" value="1"/>
</dbReference>
<evidence type="ECO:0000256" key="1">
    <source>
        <dbReference type="SAM" id="MobiDB-lite"/>
    </source>
</evidence>
<name>A0A2Z4MCK0_BREBE</name>
<dbReference type="EMBL" id="CP030117">
    <property type="protein sequence ID" value="AWX54205.1"/>
    <property type="molecule type" value="Genomic_DNA"/>
</dbReference>
<dbReference type="RefSeq" id="WP_053079542.1">
    <property type="nucleotide sequence ID" value="NZ_CP030117.1"/>
</dbReference>
<sequence>MPVPATTGQLRENVFDMEIADYIVMKVISTGLHEFGGSTAGYTETPIHGTKLSLLNTFIYMVKVEKGLLIADRVRSHSVSWDSLNKQKAIEGNSWNSSNLIPFMTSNTSPSGIVTASSVGSNQYGAFQAFDGKLSGAGKNVWYTNGESKGWLAYEFPEPKIVRKYAVTCGEATDTVASSPKEWFFEGWDGVNWIQLDYVTSQINWSESQKRHFPIDNNKPYMKYRMNVLANNGSAFLSIGELEMFEFGGIMRSLTGGVTNADEIGQLSLIDKNKGGWPANNEWDKYIVNFPIDKIQPGKTLDDVFHWNVGVATWCQETPVTGTRHHDGVTTGASGHRIWRGSTNTSGSVRKEVNYSNFSVSSISSTTIGYRPVFEYREK</sequence>
<evidence type="ECO:0000313" key="2">
    <source>
        <dbReference type="EMBL" id="AWX54205.1"/>
    </source>
</evidence>
<protein>
    <recommendedName>
        <fullName evidence="4">F5/8 type C domain-containing protein</fullName>
    </recommendedName>
</protein>
<evidence type="ECO:0008006" key="4">
    <source>
        <dbReference type="Google" id="ProtNLM"/>
    </source>
</evidence>
<evidence type="ECO:0000313" key="3">
    <source>
        <dbReference type="Proteomes" id="UP000036061"/>
    </source>
</evidence>
<dbReference type="AlphaFoldDB" id="A0A2Z4MCK0"/>
<dbReference type="InterPro" id="IPR008979">
    <property type="entry name" value="Galactose-bd-like_sf"/>
</dbReference>
<gene>
    <name evidence="2" type="ORF">AB432_003745</name>
</gene>